<name>A0A6G7YAR8_9ACTN</name>
<organism evidence="1 2">
    <name type="scientific">Propioniciclava coleopterorum</name>
    <dbReference type="NCBI Taxonomy" id="2714937"/>
    <lineage>
        <taxon>Bacteria</taxon>
        <taxon>Bacillati</taxon>
        <taxon>Actinomycetota</taxon>
        <taxon>Actinomycetes</taxon>
        <taxon>Propionibacteriales</taxon>
        <taxon>Propionibacteriaceae</taxon>
        <taxon>Propioniciclava</taxon>
    </lineage>
</organism>
<gene>
    <name evidence="1" type="ORF">G7070_17345</name>
</gene>
<evidence type="ECO:0000313" key="1">
    <source>
        <dbReference type="EMBL" id="QIK73707.1"/>
    </source>
</evidence>
<keyword evidence="2" id="KW-1185">Reference proteome</keyword>
<evidence type="ECO:0000313" key="2">
    <source>
        <dbReference type="Proteomes" id="UP000501058"/>
    </source>
</evidence>
<dbReference type="Proteomes" id="UP000501058">
    <property type="component" value="Chromosome"/>
</dbReference>
<accession>A0A6G7YAR8</accession>
<proteinExistence type="predicted"/>
<protein>
    <submittedName>
        <fullName evidence="1">Uncharacterized protein</fullName>
    </submittedName>
</protein>
<reference evidence="1 2" key="1">
    <citation type="submission" date="2020-03" db="EMBL/GenBank/DDBJ databases">
        <title>Propioniciclava sp. nov., isolated from Hydrophilus acuminatus.</title>
        <authorList>
            <person name="Hyun D.-W."/>
            <person name="Bae J.-W."/>
        </authorList>
    </citation>
    <scope>NUCLEOTIDE SEQUENCE [LARGE SCALE GENOMIC DNA]</scope>
    <source>
        <strain evidence="1 2">HDW11</strain>
    </source>
</reference>
<dbReference type="AlphaFoldDB" id="A0A6G7YAR8"/>
<dbReference type="EMBL" id="CP049865">
    <property type="protein sequence ID" value="QIK73707.1"/>
    <property type="molecule type" value="Genomic_DNA"/>
</dbReference>
<sequence length="66" mass="7092">MEACLTGDAMNARLVFAGTNVTIGTYGKRTTCQTATIPRVEASRLAVTVTRTQAVGLFYGLRLRVV</sequence>
<dbReference type="KEGG" id="prv:G7070_17345"/>
<dbReference type="RefSeq" id="WP_166234785.1">
    <property type="nucleotide sequence ID" value="NZ_CP049865.1"/>
</dbReference>